<evidence type="ECO:0000256" key="1">
    <source>
        <dbReference type="PROSITE-ProRule" id="PRU00042"/>
    </source>
</evidence>
<gene>
    <name evidence="3" type="ORF">PHYBLDRAFT_165721</name>
</gene>
<evidence type="ECO:0000259" key="2">
    <source>
        <dbReference type="PROSITE" id="PS50157"/>
    </source>
</evidence>
<feature type="domain" description="C2H2-type" evidence="2">
    <location>
        <begin position="279"/>
        <end position="303"/>
    </location>
</feature>
<dbReference type="GO" id="GO:0008270">
    <property type="term" value="F:zinc ion binding"/>
    <property type="evidence" value="ECO:0007669"/>
    <property type="project" value="UniProtKB-KW"/>
</dbReference>
<proteinExistence type="predicted"/>
<name>A0A162UNT6_PHYB8</name>
<sequence length="303" mass="33582">MESNSTLPLNALVDKLFTAASISTSGTIALTTSDTHDIIYYLKYLAHLSDQPVNFFPDTPLEYQNTDIFESPSISASATLPSLCNPLPSATSTPHWALSPMDSFSGLSPHESTFEALSNMSEKDTYATDSLQILYSEQIRSANQTPSPPDELWTKFESINQNPSFDDSFPFTDNPVFPLSPCPMEIIDSTVENNPTPSWSYSCPTISQSQFNAPLEPSSSDTLSSSKNIKNCLSKRTGNKKVITTPYNPQKGYKFRHLVSSCNGPMPPSDGNDSNVNKYRCSNCCRDFTTKFNMIRHRKTIHP</sequence>
<dbReference type="EMBL" id="KV440975">
    <property type="protein sequence ID" value="OAD77232.1"/>
    <property type="molecule type" value="Genomic_DNA"/>
</dbReference>
<evidence type="ECO:0000313" key="4">
    <source>
        <dbReference type="Proteomes" id="UP000077315"/>
    </source>
</evidence>
<reference evidence="4" key="1">
    <citation type="submission" date="2015-06" db="EMBL/GenBank/DDBJ databases">
        <title>Expansion of signal transduction pathways in fungi by whole-genome duplication.</title>
        <authorList>
            <consortium name="DOE Joint Genome Institute"/>
            <person name="Corrochano L.M."/>
            <person name="Kuo A."/>
            <person name="Marcet-Houben M."/>
            <person name="Polaino S."/>
            <person name="Salamov A."/>
            <person name="Villalobos J.M."/>
            <person name="Alvarez M.I."/>
            <person name="Avalos J."/>
            <person name="Benito E.P."/>
            <person name="Benoit I."/>
            <person name="Burger G."/>
            <person name="Camino L.P."/>
            <person name="Canovas D."/>
            <person name="Cerda-Olmedo E."/>
            <person name="Cheng J.-F."/>
            <person name="Dominguez A."/>
            <person name="Elias M."/>
            <person name="Eslava A.P."/>
            <person name="Glaser F."/>
            <person name="Grimwood J."/>
            <person name="Gutierrez G."/>
            <person name="Heitman J."/>
            <person name="Henrissat B."/>
            <person name="Iturriaga E.A."/>
            <person name="Lang B.F."/>
            <person name="Lavin J.L."/>
            <person name="Lee S."/>
            <person name="Li W."/>
            <person name="Lindquist E."/>
            <person name="Lopez-Garcia S."/>
            <person name="Luque E.M."/>
            <person name="Marcos A.T."/>
            <person name="Martin J."/>
            <person name="McCluskey K."/>
            <person name="Medina H.R."/>
            <person name="Miralles-Duran A."/>
            <person name="Miyazaki A."/>
            <person name="Munoz-Torres E."/>
            <person name="Oguiza J.A."/>
            <person name="Ohm R."/>
            <person name="Olmedo M."/>
            <person name="Orejas M."/>
            <person name="Ortiz-Castellanos L."/>
            <person name="Pisabarro A.G."/>
            <person name="Rodriguez-Romero J."/>
            <person name="Ruiz-Herrera J."/>
            <person name="Ruiz-Vazquez R."/>
            <person name="Sanz C."/>
            <person name="Schackwitz W."/>
            <person name="Schmutz J."/>
            <person name="Shahriari M."/>
            <person name="Shelest E."/>
            <person name="Silva-Franco F."/>
            <person name="Soanes D."/>
            <person name="Syed K."/>
            <person name="Tagua V.G."/>
            <person name="Talbot N.J."/>
            <person name="Thon M."/>
            <person name="De vries R.P."/>
            <person name="Wiebenga A."/>
            <person name="Yadav J.S."/>
            <person name="Braun E.L."/>
            <person name="Baker S."/>
            <person name="Garre V."/>
            <person name="Horwitz B."/>
            <person name="Torres-Martinez S."/>
            <person name="Idnurm A."/>
            <person name="Herrera-Estrella A."/>
            <person name="Gabaldon T."/>
            <person name="Grigoriev I.V."/>
        </authorList>
    </citation>
    <scope>NUCLEOTIDE SEQUENCE [LARGE SCALE GENOMIC DNA]</scope>
    <source>
        <strain evidence="4">NRRL 1555(-)</strain>
    </source>
</reference>
<dbReference type="Proteomes" id="UP000077315">
    <property type="component" value="Unassembled WGS sequence"/>
</dbReference>
<accession>A0A162UNT6</accession>
<dbReference type="InterPro" id="IPR013087">
    <property type="entry name" value="Znf_C2H2_type"/>
</dbReference>
<dbReference type="VEuPathDB" id="FungiDB:PHYBLDRAFT_165721"/>
<protein>
    <submittedName>
        <fullName evidence="3">C2H2-type zinc finger transcription factor</fullName>
    </submittedName>
</protein>
<dbReference type="PROSITE" id="PS00028">
    <property type="entry name" value="ZINC_FINGER_C2H2_1"/>
    <property type="match status" value="1"/>
</dbReference>
<dbReference type="AlphaFoldDB" id="A0A162UNT6"/>
<dbReference type="PROSITE" id="PS50157">
    <property type="entry name" value="ZINC_FINGER_C2H2_2"/>
    <property type="match status" value="1"/>
</dbReference>
<dbReference type="RefSeq" id="XP_018295272.1">
    <property type="nucleotide sequence ID" value="XM_018435289.1"/>
</dbReference>
<keyword evidence="1" id="KW-0479">Metal-binding</keyword>
<keyword evidence="1" id="KW-0862">Zinc</keyword>
<dbReference type="InParanoid" id="A0A162UNT6"/>
<keyword evidence="4" id="KW-1185">Reference proteome</keyword>
<organism evidence="3 4">
    <name type="scientific">Phycomyces blakesleeanus (strain ATCC 8743b / DSM 1359 / FGSC 10004 / NBRC 33097 / NRRL 1555)</name>
    <dbReference type="NCBI Taxonomy" id="763407"/>
    <lineage>
        <taxon>Eukaryota</taxon>
        <taxon>Fungi</taxon>
        <taxon>Fungi incertae sedis</taxon>
        <taxon>Mucoromycota</taxon>
        <taxon>Mucoromycotina</taxon>
        <taxon>Mucoromycetes</taxon>
        <taxon>Mucorales</taxon>
        <taxon>Phycomycetaceae</taxon>
        <taxon>Phycomyces</taxon>
    </lineage>
</organism>
<dbReference type="GeneID" id="28996195"/>
<evidence type="ECO:0000313" key="3">
    <source>
        <dbReference type="EMBL" id="OAD77232.1"/>
    </source>
</evidence>
<keyword evidence="1" id="KW-0863">Zinc-finger</keyword>